<name>A0A1A8TF15_9GAMM</name>
<feature type="transmembrane region" description="Helical" evidence="1">
    <location>
        <begin position="67"/>
        <end position="88"/>
    </location>
</feature>
<dbReference type="OrthoDB" id="582407at2"/>
<evidence type="ECO:0008006" key="4">
    <source>
        <dbReference type="Google" id="ProtNLM"/>
    </source>
</evidence>
<dbReference type="AlphaFoldDB" id="A0A1A8TF15"/>
<evidence type="ECO:0000313" key="3">
    <source>
        <dbReference type="Proteomes" id="UP000092544"/>
    </source>
</evidence>
<gene>
    <name evidence="2" type="ORF">MSP8886_01899</name>
</gene>
<accession>A0A1A8TF15</accession>
<feature type="transmembrane region" description="Helical" evidence="1">
    <location>
        <begin position="46"/>
        <end position="62"/>
    </location>
</feature>
<proteinExistence type="predicted"/>
<keyword evidence="1" id="KW-1133">Transmembrane helix</keyword>
<organism evidence="2 3">
    <name type="scientific">Marinomonas spartinae</name>
    <dbReference type="NCBI Taxonomy" id="1792290"/>
    <lineage>
        <taxon>Bacteria</taxon>
        <taxon>Pseudomonadati</taxon>
        <taxon>Pseudomonadota</taxon>
        <taxon>Gammaproteobacteria</taxon>
        <taxon>Oceanospirillales</taxon>
        <taxon>Oceanospirillaceae</taxon>
        <taxon>Marinomonas</taxon>
    </lineage>
</organism>
<dbReference type="RefSeq" id="WP_067015494.1">
    <property type="nucleotide sequence ID" value="NZ_FLOB01000003.1"/>
</dbReference>
<protein>
    <recommendedName>
        <fullName evidence="4">VanZ like family protein</fullName>
    </recommendedName>
</protein>
<keyword evidence="1" id="KW-0812">Transmembrane</keyword>
<sequence>METRNQPIWQSTKVQWIGFLLGWVMISIATLTPMDELPPVPGTDKLHHILGFAGWSFLCMFGSRKRFFVMALFIFFWGGAIEMIQPYVNRHREFADFVADGVGVLCVLLPAILITRQRS</sequence>
<evidence type="ECO:0000256" key="1">
    <source>
        <dbReference type="SAM" id="Phobius"/>
    </source>
</evidence>
<keyword evidence="3" id="KW-1185">Reference proteome</keyword>
<feature type="transmembrane region" description="Helical" evidence="1">
    <location>
        <begin position="14"/>
        <end position="34"/>
    </location>
</feature>
<dbReference type="EMBL" id="FLOB01000003">
    <property type="protein sequence ID" value="SBS30710.1"/>
    <property type="molecule type" value="Genomic_DNA"/>
</dbReference>
<reference evidence="2 3" key="1">
    <citation type="submission" date="2016-06" db="EMBL/GenBank/DDBJ databases">
        <authorList>
            <person name="Kjaerup R.B."/>
            <person name="Dalgaard T.S."/>
            <person name="Juul-Madsen H.R."/>
        </authorList>
    </citation>
    <scope>NUCLEOTIDE SEQUENCE [LARGE SCALE GENOMIC DNA]</scope>
    <source>
        <strain evidence="2 3">CECT 8886</strain>
    </source>
</reference>
<evidence type="ECO:0000313" key="2">
    <source>
        <dbReference type="EMBL" id="SBS30710.1"/>
    </source>
</evidence>
<dbReference type="Proteomes" id="UP000092544">
    <property type="component" value="Unassembled WGS sequence"/>
</dbReference>
<keyword evidence="1" id="KW-0472">Membrane</keyword>
<dbReference type="STRING" id="1792290.MSP8886_01899"/>
<feature type="transmembrane region" description="Helical" evidence="1">
    <location>
        <begin position="94"/>
        <end position="114"/>
    </location>
</feature>